<proteinExistence type="predicted"/>
<dbReference type="EMBL" id="BEZZ01246149">
    <property type="protein sequence ID" value="GCC48702.1"/>
    <property type="molecule type" value="Genomic_DNA"/>
</dbReference>
<reference evidence="2 3" key="1">
    <citation type="journal article" date="2018" name="Nat. Ecol. Evol.">
        <title>Shark genomes provide insights into elasmobranch evolution and the origin of vertebrates.</title>
        <authorList>
            <person name="Hara Y"/>
            <person name="Yamaguchi K"/>
            <person name="Onimaru K"/>
            <person name="Kadota M"/>
            <person name="Koyanagi M"/>
            <person name="Keeley SD"/>
            <person name="Tatsumi K"/>
            <person name="Tanaka K"/>
            <person name="Motone F"/>
            <person name="Kageyama Y"/>
            <person name="Nozu R"/>
            <person name="Adachi N"/>
            <person name="Nishimura O"/>
            <person name="Nakagawa R"/>
            <person name="Tanegashima C"/>
            <person name="Kiyatake I"/>
            <person name="Matsumoto R"/>
            <person name="Murakumo K"/>
            <person name="Nishida K"/>
            <person name="Terakita A"/>
            <person name="Kuratani S"/>
            <person name="Sato K"/>
            <person name="Hyodo S Kuraku.S."/>
        </authorList>
    </citation>
    <scope>NUCLEOTIDE SEQUENCE [LARGE SCALE GENOMIC DNA]</scope>
</reference>
<sequence>VEAHHDVGDDDDLHRGPQMRGRLHAVLVLLLRHQQLGGDHDQRQSADQLQVGQLHQAGDDAGEDDAQQHCRGGAENHAPQALARRQPAAGERDHERVVARQQDVDPDDLADGDPEGRCRHLVLELGEERADVRRIKDLPQPVHSASYSALRPPLLPSYSGTVS</sequence>
<accession>A0A401U1E1</accession>
<feature type="region of interest" description="Disordered" evidence="1">
    <location>
        <begin position="140"/>
        <end position="163"/>
    </location>
</feature>
<keyword evidence="3" id="KW-1185">Reference proteome</keyword>
<protein>
    <submittedName>
        <fullName evidence="2">Uncharacterized protein</fullName>
    </submittedName>
</protein>
<feature type="region of interest" description="Disordered" evidence="1">
    <location>
        <begin position="38"/>
        <end position="115"/>
    </location>
</feature>
<feature type="compositionally biased region" description="Low complexity" evidence="1">
    <location>
        <begin position="78"/>
        <end position="89"/>
    </location>
</feature>
<organism evidence="2 3">
    <name type="scientific">Chiloscyllium punctatum</name>
    <name type="common">Brownbanded bambooshark</name>
    <name type="synonym">Hemiscyllium punctatum</name>
    <dbReference type="NCBI Taxonomy" id="137246"/>
    <lineage>
        <taxon>Eukaryota</taxon>
        <taxon>Metazoa</taxon>
        <taxon>Chordata</taxon>
        <taxon>Craniata</taxon>
        <taxon>Vertebrata</taxon>
        <taxon>Chondrichthyes</taxon>
        <taxon>Elasmobranchii</taxon>
        <taxon>Galeomorphii</taxon>
        <taxon>Galeoidea</taxon>
        <taxon>Orectolobiformes</taxon>
        <taxon>Hemiscylliidae</taxon>
        <taxon>Chiloscyllium</taxon>
    </lineage>
</organism>
<evidence type="ECO:0000313" key="2">
    <source>
        <dbReference type="EMBL" id="GCC48702.1"/>
    </source>
</evidence>
<feature type="non-terminal residue" evidence="2">
    <location>
        <position position="1"/>
    </location>
</feature>
<gene>
    <name evidence="2" type="ORF">chiPu_0032796</name>
</gene>
<evidence type="ECO:0000256" key="1">
    <source>
        <dbReference type="SAM" id="MobiDB-lite"/>
    </source>
</evidence>
<comment type="caution">
    <text evidence="2">The sequence shown here is derived from an EMBL/GenBank/DDBJ whole genome shotgun (WGS) entry which is preliminary data.</text>
</comment>
<feature type="compositionally biased region" description="Acidic residues" evidence="1">
    <location>
        <begin position="104"/>
        <end position="113"/>
    </location>
</feature>
<evidence type="ECO:0000313" key="3">
    <source>
        <dbReference type="Proteomes" id="UP000287033"/>
    </source>
</evidence>
<dbReference type="Proteomes" id="UP000287033">
    <property type="component" value="Unassembled WGS sequence"/>
</dbReference>
<name>A0A401U1E1_CHIPU</name>
<dbReference type="AlphaFoldDB" id="A0A401U1E1"/>